<keyword evidence="1" id="KW-1133">Transmembrane helix</keyword>
<organism evidence="2 3">
    <name type="scientific">Rhododendron williamsianum</name>
    <dbReference type="NCBI Taxonomy" id="262921"/>
    <lineage>
        <taxon>Eukaryota</taxon>
        <taxon>Viridiplantae</taxon>
        <taxon>Streptophyta</taxon>
        <taxon>Embryophyta</taxon>
        <taxon>Tracheophyta</taxon>
        <taxon>Spermatophyta</taxon>
        <taxon>Magnoliopsida</taxon>
        <taxon>eudicotyledons</taxon>
        <taxon>Gunneridae</taxon>
        <taxon>Pentapetalae</taxon>
        <taxon>asterids</taxon>
        <taxon>Ericales</taxon>
        <taxon>Ericaceae</taxon>
        <taxon>Ericoideae</taxon>
        <taxon>Rhodoreae</taxon>
        <taxon>Rhododendron</taxon>
    </lineage>
</organism>
<feature type="non-terminal residue" evidence="2">
    <location>
        <position position="1"/>
    </location>
</feature>
<reference evidence="2 3" key="1">
    <citation type="journal article" date="2019" name="Genome Biol. Evol.">
        <title>The Rhododendron genome and chromosomal organization provide insight into shared whole-genome duplications across the heath family (Ericaceae).</title>
        <authorList>
            <person name="Soza V.L."/>
            <person name="Lindsley D."/>
            <person name="Waalkes A."/>
            <person name="Ramage E."/>
            <person name="Patwardhan R.P."/>
            <person name="Burton J.N."/>
            <person name="Adey A."/>
            <person name="Kumar A."/>
            <person name="Qiu R."/>
            <person name="Shendure J."/>
            <person name="Hall B."/>
        </authorList>
    </citation>
    <scope>NUCLEOTIDE SEQUENCE [LARGE SCALE GENOMIC DNA]</scope>
    <source>
        <strain evidence="2">RSF 1966-606</strain>
    </source>
</reference>
<accession>A0A6A4KVK4</accession>
<evidence type="ECO:0008006" key="4">
    <source>
        <dbReference type="Google" id="ProtNLM"/>
    </source>
</evidence>
<proteinExistence type="predicted"/>
<gene>
    <name evidence="2" type="ORF">C3L33_18457</name>
</gene>
<sequence length="208" mass="23264">MKLLCLFDELLRGGQITYAMKWNVEKERAKQLLGPHSTSNVNANPTGNAPTLTTNLIYSFFLASSQIVLLTTRACPPLLQLRPSHIICLSLILYILHLCDVIYITCSDMILWVFVACYWIYCGEGTCTKNLTYTHTCQCKTGYYNLLNVSAFPCYSDCAVGSDCEKLGIKVSNSTSSDNNNRATSFLPGKFNWILIISLMSIAMALWK</sequence>
<dbReference type="PANTHER" id="PTHR33881:SF10">
    <property type="entry name" value="SLIT HOMOLOG 2 PROTEIN-LIKE"/>
    <property type="match status" value="1"/>
</dbReference>
<dbReference type="EMBL" id="QEFC01003152">
    <property type="protein sequence ID" value="KAE9449645.1"/>
    <property type="molecule type" value="Genomic_DNA"/>
</dbReference>
<feature type="transmembrane region" description="Helical" evidence="1">
    <location>
        <begin position="91"/>
        <end position="121"/>
    </location>
</feature>
<evidence type="ECO:0000313" key="3">
    <source>
        <dbReference type="Proteomes" id="UP000428333"/>
    </source>
</evidence>
<dbReference type="OrthoDB" id="1914642at2759"/>
<dbReference type="Proteomes" id="UP000428333">
    <property type="component" value="Linkage Group LG11"/>
</dbReference>
<dbReference type="AlphaFoldDB" id="A0A6A4KVK4"/>
<name>A0A6A4KVK4_9ERIC</name>
<evidence type="ECO:0000256" key="1">
    <source>
        <dbReference type="SAM" id="Phobius"/>
    </source>
</evidence>
<keyword evidence="3" id="KW-1185">Reference proteome</keyword>
<keyword evidence="1" id="KW-0812">Transmembrane</keyword>
<feature type="transmembrane region" description="Helical" evidence="1">
    <location>
        <begin position="191"/>
        <end position="207"/>
    </location>
</feature>
<protein>
    <recommendedName>
        <fullName evidence="4">EGF-like domain-containing protein</fullName>
    </recommendedName>
</protein>
<comment type="caution">
    <text evidence="2">The sequence shown here is derived from an EMBL/GenBank/DDBJ whole genome shotgun (WGS) entry which is preliminary data.</text>
</comment>
<evidence type="ECO:0000313" key="2">
    <source>
        <dbReference type="EMBL" id="KAE9449645.1"/>
    </source>
</evidence>
<dbReference type="PANTHER" id="PTHR33881">
    <property type="entry name" value="NEUROGENIC LOCUS NOTCH-LIKE PROTEIN"/>
    <property type="match status" value="1"/>
</dbReference>
<keyword evidence="1" id="KW-0472">Membrane</keyword>